<feature type="transmembrane region" description="Helical" evidence="6">
    <location>
        <begin position="80"/>
        <end position="97"/>
    </location>
</feature>
<dbReference type="SUPFAM" id="SSF103481">
    <property type="entry name" value="Multidrug resistance efflux transporter EmrE"/>
    <property type="match status" value="1"/>
</dbReference>
<feature type="domain" description="Sugar phosphate transporter" evidence="7">
    <location>
        <begin position="79"/>
        <end position="378"/>
    </location>
</feature>
<evidence type="ECO:0000259" key="7">
    <source>
        <dbReference type="Pfam" id="PF03151"/>
    </source>
</evidence>
<dbReference type="Pfam" id="PF03151">
    <property type="entry name" value="TPT"/>
    <property type="match status" value="1"/>
</dbReference>
<comment type="caution">
    <text evidence="8">The sequence shown here is derived from an EMBL/GenBank/DDBJ whole genome shotgun (WGS) entry which is preliminary data.</text>
</comment>
<feature type="transmembrane region" description="Helical" evidence="6">
    <location>
        <begin position="117"/>
        <end position="135"/>
    </location>
</feature>
<feature type="region of interest" description="Disordered" evidence="5">
    <location>
        <begin position="46"/>
        <end position="70"/>
    </location>
</feature>
<gene>
    <name evidence="8" type="ORF">HK105_208867</name>
</gene>
<dbReference type="InterPro" id="IPR004853">
    <property type="entry name" value="Sugar_P_trans_dom"/>
</dbReference>
<evidence type="ECO:0000313" key="8">
    <source>
        <dbReference type="EMBL" id="KAL2911659.1"/>
    </source>
</evidence>
<evidence type="ECO:0000256" key="5">
    <source>
        <dbReference type="SAM" id="MobiDB-lite"/>
    </source>
</evidence>
<accession>A0ABR4MWQ3</accession>
<feature type="transmembrane region" description="Helical" evidence="6">
    <location>
        <begin position="333"/>
        <end position="355"/>
    </location>
</feature>
<evidence type="ECO:0000256" key="6">
    <source>
        <dbReference type="SAM" id="Phobius"/>
    </source>
</evidence>
<dbReference type="EMBL" id="JADGIZ020000094">
    <property type="protein sequence ID" value="KAL2911659.1"/>
    <property type="molecule type" value="Genomic_DNA"/>
</dbReference>
<comment type="subcellular location">
    <subcellularLocation>
        <location evidence="1">Membrane</location>
        <topology evidence="1">Multi-pass membrane protein</topology>
    </subcellularLocation>
</comment>
<evidence type="ECO:0000313" key="9">
    <source>
        <dbReference type="Proteomes" id="UP001527925"/>
    </source>
</evidence>
<feature type="transmembrane region" description="Helical" evidence="6">
    <location>
        <begin position="178"/>
        <end position="199"/>
    </location>
</feature>
<feature type="transmembrane region" description="Helical" evidence="6">
    <location>
        <begin position="361"/>
        <end position="380"/>
    </location>
</feature>
<feature type="compositionally biased region" description="Low complexity" evidence="5">
    <location>
        <begin position="51"/>
        <end position="62"/>
    </location>
</feature>
<feature type="region of interest" description="Disordered" evidence="5">
    <location>
        <begin position="1"/>
        <end position="29"/>
    </location>
</feature>
<evidence type="ECO:0000256" key="2">
    <source>
        <dbReference type="ARBA" id="ARBA00022692"/>
    </source>
</evidence>
<reference evidence="8 9" key="1">
    <citation type="submission" date="2023-09" db="EMBL/GenBank/DDBJ databases">
        <title>Pangenome analysis of Batrachochytrium dendrobatidis and related Chytrids.</title>
        <authorList>
            <person name="Yacoub M.N."/>
            <person name="Stajich J.E."/>
            <person name="James T.Y."/>
        </authorList>
    </citation>
    <scope>NUCLEOTIDE SEQUENCE [LARGE SCALE GENOMIC DNA]</scope>
    <source>
        <strain evidence="8 9">JEL0888</strain>
    </source>
</reference>
<keyword evidence="9" id="KW-1185">Reference proteome</keyword>
<organism evidence="8 9">
    <name type="scientific">Polyrhizophydium stewartii</name>
    <dbReference type="NCBI Taxonomy" id="2732419"/>
    <lineage>
        <taxon>Eukaryota</taxon>
        <taxon>Fungi</taxon>
        <taxon>Fungi incertae sedis</taxon>
        <taxon>Chytridiomycota</taxon>
        <taxon>Chytridiomycota incertae sedis</taxon>
        <taxon>Chytridiomycetes</taxon>
        <taxon>Rhizophydiales</taxon>
        <taxon>Rhizophydiales incertae sedis</taxon>
        <taxon>Polyrhizophydium</taxon>
    </lineage>
</organism>
<feature type="transmembrane region" description="Helical" evidence="6">
    <location>
        <begin position="265"/>
        <end position="285"/>
    </location>
</feature>
<proteinExistence type="predicted"/>
<evidence type="ECO:0000256" key="3">
    <source>
        <dbReference type="ARBA" id="ARBA00022989"/>
    </source>
</evidence>
<feature type="compositionally biased region" description="Low complexity" evidence="5">
    <location>
        <begin position="18"/>
        <end position="29"/>
    </location>
</feature>
<dbReference type="InterPro" id="IPR037185">
    <property type="entry name" value="EmrE-like"/>
</dbReference>
<evidence type="ECO:0000256" key="4">
    <source>
        <dbReference type="ARBA" id="ARBA00023136"/>
    </source>
</evidence>
<sequence length="480" mass="51658">MSFPTAPQQALRHGTRQGAPGRPVAPAPAAAAAGKRDLARWMQWMPGGKLRQPPSRPTSSPQRGRRRTDADGGWAKRIRVAILIASWFTISIFMHILNKWLFSRDHFAFPFPMFTTMTQMLVQFALAFCVLRMCFPDLMPKRLPSAFDYMSKVLPCGVATGLDIGLSNSSLKSISLSFYTMVKSGAPVFVLLFAFLFGLEKPTASMLAVIIVIVMGVWIMVANETKFDATGYTEAQLATILSGLRWSLTNLLLKNTAVGMSNPLATTMFLTPLVAVTLLGSFAILEGFGTLASSPHVATLPGAMQIGGIVVSSGVVAFVLVILEFSVISETSVVTFSVAGIFKEIITIATSAIVFGDRFTGNVLLGLAVSIAGIAGYNYLRIVQARERDQLPHAEALDDEVALWHSLQDNDISIEGSLEDDDVLGGIPGVGTTRASGDGFAPFARFSLDSAEPDVYESLATDDADAGEPEYEMLELATRS</sequence>
<feature type="transmembrane region" description="Helical" evidence="6">
    <location>
        <begin position="206"/>
        <end position="223"/>
    </location>
</feature>
<dbReference type="Proteomes" id="UP001527925">
    <property type="component" value="Unassembled WGS sequence"/>
</dbReference>
<dbReference type="InterPro" id="IPR050186">
    <property type="entry name" value="TPT_transporter"/>
</dbReference>
<name>A0ABR4MWQ3_9FUNG</name>
<keyword evidence="2 6" id="KW-0812">Transmembrane</keyword>
<keyword evidence="3 6" id="KW-1133">Transmembrane helix</keyword>
<protein>
    <recommendedName>
        <fullName evidence="7">Sugar phosphate transporter domain-containing protein</fullName>
    </recommendedName>
</protein>
<keyword evidence="4 6" id="KW-0472">Membrane</keyword>
<feature type="transmembrane region" description="Helical" evidence="6">
    <location>
        <begin position="305"/>
        <end position="326"/>
    </location>
</feature>
<evidence type="ECO:0000256" key="1">
    <source>
        <dbReference type="ARBA" id="ARBA00004141"/>
    </source>
</evidence>
<dbReference type="PANTHER" id="PTHR11132">
    <property type="entry name" value="SOLUTE CARRIER FAMILY 35"/>
    <property type="match status" value="1"/>
</dbReference>